<evidence type="ECO:0000313" key="3">
    <source>
        <dbReference type="Proteomes" id="UP001459277"/>
    </source>
</evidence>
<evidence type="ECO:0000259" key="1">
    <source>
        <dbReference type="PROSITE" id="PS50181"/>
    </source>
</evidence>
<dbReference type="InterPro" id="IPR001810">
    <property type="entry name" value="F-box_dom"/>
</dbReference>
<gene>
    <name evidence="2" type="ORF">SO802_008710</name>
</gene>
<dbReference type="AlphaFoldDB" id="A0AAW2DC74"/>
<organism evidence="2 3">
    <name type="scientific">Lithocarpus litseifolius</name>
    <dbReference type="NCBI Taxonomy" id="425828"/>
    <lineage>
        <taxon>Eukaryota</taxon>
        <taxon>Viridiplantae</taxon>
        <taxon>Streptophyta</taxon>
        <taxon>Embryophyta</taxon>
        <taxon>Tracheophyta</taxon>
        <taxon>Spermatophyta</taxon>
        <taxon>Magnoliopsida</taxon>
        <taxon>eudicotyledons</taxon>
        <taxon>Gunneridae</taxon>
        <taxon>Pentapetalae</taxon>
        <taxon>rosids</taxon>
        <taxon>fabids</taxon>
        <taxon>Fagales</taxon>
        <taxon>Fagaceae</taxon>
        <taxon>Lithocarpus</taxon>
    </lineage>
</organism>
<feature type="domain" description="F-box" evidence="1">
    <location>
        <begin position="48"/>
        <end position="95"/>
    </location>
</feature>
<dbReference type="SUPFAM" id="SSF81383">
    <property type="entry name" value="F-box domain"/>
    <property type="match status" value="1"/>
</dbReference>
<dbReference type="PANTHER" id="PTHR31672:SF13">
    <property type="entry name" value="F-BOX PROTEIN CPR30-LIKE"/>
    <property type="match status" value="1"/>
</dbReference>
<protein>
    <recommendedName>
        <fullName evidence="1">F-box domain-containing protein</fullName>
    </recommendedName>
</protein>
<dbReference type="InterPro" id="IPR036047">
    <property type="entry name" value="F-box-like_dom_sf"/>
</dbReference>
<proteinExistence type="predicted"/>
<dbReference type="Pfam" id="PF00646">
    <property type="entry name" value="F-box"/>
    <property type="match status" value="1"/>
</dbReference>
<dbReference type="CDD" id="cd22157">
    <property type="entry name" value="F-box_AtFBW1-like"/>
    <property type="match status" value="1"/>
</dbReference>
<dbReference type="InterPro" id="IPR050796">
    <property type="entry name" value="SCF_F-box_component"/>
</dbReference>
<dbReference type="Gene3D" id="1.20.1280.50">
    <property type="match status" value="1"/>
</dbReference>
<evidence type="ECO:0000313" key="2">
    <source>
        <dbReference type="EMBL" id="KAL0007208.1"/>
    </source>
</evidence>
<keyword evidence="3" id="KW-1185">Reference proteome</keyword>
<accession>A0AAW2DC74</accession>
<dbReference type="Proteomes" id="UP001459277">
    <property type="component" value="Unassembled WGS sequence"/>
</dbReference>
<name>A0AAW2DC74_9ROSI</name>
<dbReference type="PANTHER" id="PTHR31672">
    <property type="entry name" value="BNACNNG10540D PROTEIN"/>
    <property type="match status" value="1"/>
</dbReference>
<dbReference type="SMART" id="SM00256">
    <property type="entry name" value="FBOX"/>
    <property type="match status" value="1"/>
</dbReference>
<reference evidence="2 3" key="1">
    <citation type="submission" date="2024-01" db="EMBL/GenBank/DDBJ databases">
        <title>A telomere-to-telomere, gap-free genome of sweet tea (Lithocarpus litseifolius).</title>
        <authorList>
            <person name="Zhou J."/>
        </authorList>
    </citation>
    <scope>NUCLEOTIDE SEQUENCE [LARGE SCALE GENOMIC DNA]</scope>
    <source>
        <strain evidence="2">Zhou-2022a</strain>
        <tissue evidence="2">Leaf</tissue>
    </source>
</reference>
<sequence>MTKIPPKPLLWFGHFCLSLSSDDSKWRWGRRSGRCTLSLSSDDSDSRRCRLKSLPEELVEEILAWLTVKSLVRFKCVKKSWSALFQTPTFIAKHLRYNQSKTKNHPNPTLLVQVLSRRSLNSKYLPQSHHHDEANDHRSVYHDHLLQYVASVSEEDEYVSEEEGLLPFVDYF</sequence>
<dbReference type="PROSITE" id="PS50181">
    <property type="entry name" value="FBOX"/>
    <property type="match status" value="1"/>
</dbReference>
<comment type="caution">
    <text evidence="2">The sequence shown here is derived from an EMBL/GenBank/DDBJ whole genome shotgun (WGS) entry which is preliminary data.</text>
</comment>
<dbReference type="EMBL" id="JAZDWU010000003">
    <property type="protein sequence ID" value="KAL0007208.1"/>
    <property type="molecule type" value="Genomic_DNA"/>
</dbReference>